<dbReference type="Proteomes" id="UP000824366">
    <property type="component" value="Chromosome"/>
</dbReference>
<keyword evidence="2" id="KW-1185">Reference proteome</keyword>
<name>A0ABM7MIJ4_9BURK</name>
<evidence type="ECO:0000313" key="1">
    <source>
        <dbReference type="EMBL" id="BCO26075.1"/>
    </source>
</evidence>
<evidence type="ECO:0000313" key="2">
    <source>
        <dbReference type="Proteomes" id="UP000824366"/>
    </source>
</evidence>
<protein>
    <recommendedName>
        <fullName evidence="3">DUF4365 domain-containing protein</fullName>
    </recommendedName>
</protein>
<gene>
    <name evidence="1" type="ORF">MIZ03_0955</name>
</gene>
<reference evidence="1 2" key="1">
    <citation type="journal article" date="2021" name="Microbiol. Spectr.">
        <title>A Single Bacterium Capable of Oxidation and Reduction of Iron at Circumneutral pH.</title>
        <authorList>
            <person name="Kato S."/>
            <person name="Ohkuma M."/>
        </authorList>
    </citation>
    <scope>NUCLEOTIDE SEQUENCE [LARGE SCALE GENOMIC DNA]</scope>
    <source>
        <strain evidence="1 2">MIZ03</strain>
    </source>
</reference>
<dbReference type="RefSeq" id="WP_223909077.1">
    <property type="nucleotide sequence ID" value="NZ_AP024238.1"/>
</dbReference>
<organism evidence="1 2">
    <name type="scientific">Rhodoferax lithotrophicus</name>
    <dbReference type="NCBI Taxonomy" id="2798804"/>
    <lineage>
        <taxon>Bacteria</taxon>
        <taxon>Pseudomonadati</taxon>
        <taxon>Pseudomonadota</taxon>
        <taxon>Betaproteobacteria</taxon>
        <taxon>Burkholderiales</taxon>
        <taxon>Comamonadaceae</taxon>
        <taxon>Rhodoferax</taxon>
    </lineage>
</organism>
<evidence type="ECO:0008006" key="3">
    <source>
        <dbReference type="Google" id="ProtNLM"/>
    </source>
</evidence>
<dbReference type="EMBL" id="AP024238">
    <property type="protein sequence ID" value="BCO26075.1"/>
    <property type="molecule type" value="Genomic_DNA"/>
</dbReference>
<accession>A0ABM7MIJ4</accession>
<sequence>MSEGKWKDSLLKSSLPLEHAVAEQLAKLKWTVWGQYAYARNNESGASVDFSVDIEAHKEYSTDTHWLATLQLLIECKYASPGVKWLFLPYPKTAELFGGAVRVFDQAANKRVTNRQLLDSIENDMPYCIRGISLFDSGFDETAIHRGATQLRYAMPRLATQALSSQITDIHDEDINVTIACAILVTPAPIFTLKEGLSLDDVYQAKSLDSLVTEHESVILWDSNAPDRANYSMRLFGELDAEALRSRIEKYRAVFEPTKRLKYPPTTYEVPRAISEAGDHVIVVTLKGLKSLLVRLNRAGTSAAKSIERIASLDFDRTIGEVNISNVSSVSPLK</sequence>
<proteinExistence type="predicted"/>